<organism evidence="1">
    <name type="scientific">marine sediment metagenome</name>
    <dbReference type="NCBI Taxonomy" id="412755"/>
    <lineage>
        <taxon>unclassified sequences</taxon>
        <taxon>metagenomes</taxon>
        <taxon>ecological metagenomes</taxon>
    </lineage>
</organism>
<protein>
    <submittedName>
        <fullName evidence="1">Uncharacterized protein</fullName>
    </submittedName>
</protein>
<dbReference type="AlphaFoldDB" id="A0A0F9G700"/>
<name>A0A0F9G700_9ZZZZ</name>
<accession>A0A0F9G700</accession>
<evidence type="ECO:0000313" key="1">
    <source>
        <dbReference type="EMBL" id="KKL94508.1"/>
    </source>
</evidence>
<reference evidence="1" key="1">
    <citation type="journal article" date="2015" name="Nature">
        <title>Complex archaea that bridge the gap between prokaryotes and eukaryotes.</title>
        <authorList>
            <person name="Spang A."/>
            <person name="Saw J.H."/>
            <person name="Jorgensen S.L."/>
            <person name="Zaremba-Niedzwiedzka K."/>
            <person name="Martijn J."/>
            <person name="Lind A.E."/>
            <person name="van Eijk R."/>
            <person name="Schleper C."/>
            <person name="Guy L."/>
            <person name="Ettema T.J."/>
        </authorList>
    </citation>
    <scope>NUCLEOTIDE SEQUENCE</scope>
</reference>
<sequence length="55" mass="6329">MKCPHIIRKSAGDESWDFCELTEKPSGRIKGCLLESGDVCETWEEIQGEWENDNK</sequence>
<gene>
    <name evidence="1" type="ORF">LCGC14_1863950</name>
</gene>
<comment type="caution">
    <text evidence="1">The sequence shown here is derived from an EMBL/GenBank/DDBJ whole genome shotgun (WGS) entry which is preliminary data.</text>
</comment>
<dbReference type="EMBL" id="LAZR01018906">
    <property type="protein sequence ID" value="KKL94508.1"/>
    <property type="molecule type" value="Genomic_DNA"/>
</dbReference>
<proteinExistence type="predicted"/>